<evidence type="ECO:0000313" key="3">
    <source>
        <dbReference type="EMBL" id="GJE97334.1"/>
    </source>
</evidence>
<dbReference type="AlphaFoldDB" id="A0A9P3GN79"/>
<proteinExistence type="predicted"/>
<dbReference type="PANTHER" id="PTHR31373">
    <property type="entry name" value="OS06G0652100 PROTEIN"/>
    <property type="match status" value="1"/>
</dbReference>
<comment type="caution">
    <text evidence="3">The sequence shown here is derived from an EMBL/GenBank/DDBJ whole genome shotgun (WGS) entry which is preliminary data.</text>
</comment>
<name>A0A9P3GN79_9APHY</name>
<dbReference type="InterPro" id="IPR011205">
    <property type="entry name" value="UCP015417_vWA"/>
</dbReference>
<evidence type="ECO:0000259" key="2">
    <source>
        <dbReference type="Pfam" id="PF25043"/>
    </source>
</evidence>
<sequence length="706" mass="77848">MAPLAAASCQDVTLPVIPELHDASFLDALLPVRDVPMVPKVDEPRHPMMDALKAAANRTRTTNGDPAFASTLSPTLDAFQALRPGWFDPDLGTTLSKAWDEDPELTLRIIWNCRSIHDGKSDKEVFYQAFGWLFKNHPRTAITNLSKLVEPVCKIGKREKTAPHGYWKDLLNIVALAITDQLGPRAGPAPFLHSTKPWEGRPGDKIKRTMEEQARLARKRWVAKNAGFHAAVVEALKEPSIRALYVAVARLFAAQLVKDIDLARKAESMPPGDERRDILYQISLAGKWAPTPGGSHDRVTNLCTAISELIYYDPSYPDRPTLSISRDTPIPTLDTHVLRSFYQRWFLSPLRKVISCPEPLMSANRWSDINYRHVPSVCMHRNLPHFYKHDTTRFESYLEDVESGKSKISGATLLPHQLLMEAVRCSADARHTPDPAAPSIKDFRKRLAETKLRGVDAQWKTMVERVREAATLDNCLAVCDVSGSMGSVFHPSAPVAPIFPAVALALLLAELAAPPFAHTFVTFSAQPQVVALDAGAPLLARLETAARADWGMNTAFDRVFLDLLLPLALAHKVPREGMVRRLFVFSDMQFDEARDSARGSAWDTTHDAAARAFAAAGYDLPEIVYWNLAAGPTTHPAGAERAGVALVSGWSPALLKVFMGEAEEDAEDFEMVDADPVRKTQAQMDPVGVMVKAVSKASFDGLVVVD</sequence>
<dbReference type="OrthoDB" id="1149618at2759"/>
<dbReference type="InterPro" id="IPR036465">
    <property type="entry name" value="vWFA_dom_sf"/>
</dbReference>
<dbReference type="Pfam" id="PF25043">
    <property type="entry name" value="DUF7788"/>
    <property type="match status" value="1"/>
</dbReference>
<dbReference type="Gene3D" id="3.40.50.410">
    <property type="entry name" value="von Willebrand factor, type A domain"/>
    <property type="match status" value="1"/>
</dbReference>
<evidence type="ECO:0000313" key="4">
    <source>
        <dbReference type="Proteomes" id="UP000703269"/>
    </source>
</evidence>
<dbReference type="PIRSF" id="PIRSF015417">
    <property type="entry name" value="T31B5_30_vWA"/>
    <property type="match status" value="1"/>
</dbReference>
<dbReference type="EMBL" id="BPQB01000070">
    <property type="protein sequence ID" value="GJE97334.1"/>
    <property type="molecule type" value="Genomic_DNA"/>
</dbReference>
<reference evidence="3 4" key="1">
    <citation type="submission" date="2021-08" db="EMBL/GenBank/DDBJ databases">
        <title>Draft Genome Sequence of Phanerochaete sordida strain YK-624.</title>
        <authorList>
            <person name="Mori T."/>
            <person name="Dohra H."/>
            <person name="Suzuki T."/>
            <person name="Kawagishi H."/>
            <person name="Hirai H."/>
        </authorList>
    </citation>
    <scope>NUCLEOTIDE SEQUENCE [LARGE SCALE GENOMIC DNA]</scope>
    <source>
        <strain evidence="3 4">YK-624</strain>
    </source>
</reference>
<evidence type="ECO:0000259" key="1">
    <source>
        <dbReference type="Pfam" id="PF11443"/>
    </source>
</evidence>
<dbReference type="SUPFAM" id="SSF53300">
    <property type="entry name" value="vWA-like"/>
    <property type="match status" value="1"/>
</dbReference>
<dbReference type="InterPro" id="IPR058580">
    <property type="entry name" value="DUF2828"/>
</dbReference>
<dbReference type="Proteomes" id="UP000703269">
    <property type="component" value="Unassembled WGS sequence"/>
</dbReference>
<dbReference type="PANTHER" id="PTHR31373:SF27">
    <property type="entry name" value="TROVE DOMAIN-CONTAINING PROTEIN"/>
    <property type="match status" value="1"/>
</dbReference>
<accession>A0A9P3GN79</accession>
<feature type="domain" description="DUF2828" evidence="1">
    <location>
        <begin position="61"/>
        <end position="472"/>
    </location>
</feature>
<organism evidence="3 4">
    <name type="scientific">Phanerochaete sordida</name>
    <dbReference type="NCBI Taxonomy" id="48140"/>
    <lineage>
        <taxon>Eukaryota</taxon>
        <taxon>Fungi</taxon>
        <taxon>Dikarya</taxon>
        <taxon>Basidiomycota</taxon>
        <taxon>Agaricomycotina</taxon>
        <taxon>Agaricomycetes</taxon>
        <taxon>Polyporales</taxon>
        <taxon>Phanerochaetaceae</taxon>
        <taxon>Phanerochaete</taxon>
    </lineage>
</organism>
<dbReference type="InterPro" id="IPR056690">
    <property type="entry name" value="DUF7788"/>
</dbReference>
<feature type="domain" description="DUF7788" evidence="2">
    <location>
        <begin position="474"/>
        <end position="694"/>
    </location>
</feature>
<keyword evidence="4" id="KW-1185">Reference proteome</keyword>
<protein>
    <submittedName>
        <fullName evidence="3">VWFA domain-containing protein</fullName>
    </submittedName>
</protein>
<dbReference type="Pfam" id="PF11443">
    <property type="entry name" value="DUF2828"/>
    <property type="match status" value="1"/>
</dbReference>
<gene>
    <name evidence="3" type="ORF">PsYK624_135500</name>
</gene>